<comment type="caution">
    <text evidence="7">The sequence shown here is derived from an EMBL/GenBank/DDBJ whole genome shotgun (WGS) entry which is preliminary data.</text>
</comment>
<dbReference type="Gene3D" id="4.10.280.10">
    <property type="entry name" value="Helix-loop-helix DNA-binding domain"/>
    <property type="match status" value="1"/>
</dbReference>
<dbReference type="InterPro" id="IPR050283">
    <property type="entry name" value="E-box_TF_Regulators"/>
</dbReference>
<keyword evidence="8" id="KW-1185">Reference proteome</keyword>
<dbReference type="SMART" id="SM00353">
    <property type="entry name" value="HLH"/>
    <property type="match status" value="1"/>
</dbReference>
<gene>
    <name evidence="7" type="ORF">LARSCL_LOCUS7731</name>
</gene>
<dbReference type="Pfam" id="PF00010">
    <property type="entry name" value="HLH"/>
    <property type="match status" value="1"/>
</dbReference>
<dbReference type="PROSITE" id="PS50888">
    <property type="entry name" value="BHLH"/>
    <property type="match status" value="1"/>
</dbReference>
<evidence type="ECO:0000256" key="3">
    <source>
        <dbReference type="ARBA" id="ARBA00023125"/>
    </source>
</evidence>
<dbReference type="CDD" id="cd11418">
    <property type="entry name" value="bHLH_TS_ASCL"/>
    <property type="match status" value="1"/>
</dbReference>
<dbReference type="FunFam" id="4.10.280.10:FF:000029">
    <property type="entry name" value="Achaete-scute family bHLH transcription factor 1"/>
    <property type="match status" value="1"/>
</dbReference>
<comment type="subcellular location">
    <subcellularLocation>
        <location evidence="1">Nucleus</location>
    </subcellularLocation>
</comment>
<proteinExistence type="predicted"/>
<evidence type="ECO:0000256" key="5">
    <source>
        <dbReference type="SAM" id="MobiDB-lite"/>
    </source>
</evidence>
<dbReference type="GO" id="GO:0000981">
    <property type="term" value="F:DNA-binding transcription factor activity, RNA polymerase II-specific"/>
    <property type="evidence" value="ECO:0007669"/>
    <property type="project" value="TreeGrafter"/>
</dbReference>
<dbReference type="Proteomes" id="UP001497382">
    <property type="component" value="Unassembled WGS sequence"/>
</dbReference>
<dbReference type="SUPFAM" id="SSF47459">
    <property type="entry name" value="HLH, helix-loop-helix DNA-binding domain"/>
    <property type="match status" value="1"/>
</dbReference>
<dbReference type="AlphaFoldDB" id="A0AAV1ZWQ5"/>
<dbReference type="PANTHER" id="PTHR23349:SF108">
    <property type="entry name" value="BHLH DOMAIN-CONTAINING PROTEIN"/>
    <property type="match status" value="1"/>
</dbReference>
<dbReference type="GO" id="GO:0000977">
    <property type="term" value="F:RNA polymerase II transcription regulatory region sequence-specific DNA binding"/>
    <property type="evidence" value="ECO:0007669"/>
    <property type="project" value="TreeGrafter"/>
</dbReference>
<accession>A0AAV1ZWQ5</accession>
<evidence type="ECO:0000313" key="8">
    <source>
        <dbReference type="Proteomes" id="UP001497382"/>
    </source>
</evidence>
<evidence type="ECO:0000256" key="2">
    <source>
        <dbReference type="ARBA" id="ARBA00022902"/>
    </source>
</evidence>
<feature type="domain" description="BHLH" evidence="6">
    <location>
        <begin position="116"/>
        <end position="168"/>
    </location>
</feature>
<sequence length="230" mass="25979">MPSVQECLTTDSLMLQEMSHFSTQSLSYDSPYLLPHFKNEQLPDTWHTSVNNNPHQNYDDLSHEIAGTFDNSVPPASLPDAPVASSASGTRKKSRTKSGGSKSSYKHVPHREKPPHLVARRNARERRRVQAVNTAFSRLRRSVPAENKNKRLSKVKTLHRAIEYIQMLQDMLSKADEDLGSDELCLGSVGADSLNKENELHQRWLQLPTSWTDDNQNSCLSFYDDFGDGI</sequence>
<reference evidence="7 8" key="1">
    <citation type="submission" date="2024-04" db="EMBL/GenBank/DDBJ databases">
        <authorList>
            <person name="Rising A."/>
            <person name="Reimegard J."/>
            <person name="Sonavane S."/>
            <person name="Akerstrom W."/>
            <person name="Nylinder S."/>
            <person name="Hedman E."/>
            <person name="Kallberg Y."/>
        </authorList>
    </citation>
    <scope>NUCLEOTIDE SEQUENCE [LARGE SCALE GENOMIC DNA]</scope>
</reference>
<dbReference type="GO" id="GO:0046983">
    <property type="term" value="F:protein dimerization activity"/>
    <property type="evidence" value="ECO:0007669"/>
    <property type="project" value="InterPro"/>
</dbReference>
<protein>
    <recommendedName>
        <fullName evidence="6">BHLH domain-containing protein</fullName>
    </recommendedName>
</protein>
<organism evidence="7 8">
    <name type="scientific">Larinioides sclopetarius</name>
    <dbReference type="NCBI Taxonomy" id="280406"/>
    <lineage>
        <taxon>Eukaryota</taxon>
        <taxon>Metazoa</taxon>
        <taxon>Ecdysozoa</taxon>
        <taxon>Arthropoda</taxon>
        <taxon>Chelicerata</taxon>
        <taxon>Arachnida</taxon>
        <taxon>Araneae</taxon>
        <taxon>Araneomorphae</taxon>
        <taxon>Entelegynae</taxon>
        <taxon>Araneoidea</taxon>
        <taxon>Araneidae</taxon>
        <taxon>Larinioides</taxon>
    </lineage>
</organism>
<evidence type="ECO:0000256" key="1">
    <source>
        <dbReference type="ARBA" id="ARBA00004123"/>
    </source>
</evidence>
<dbReference type="InterPro" id="IPR011598">
    <property type="entry name" value="bHLH_dom"/>
</dbReference>
<dbReference type="PANTHER" id="PTHR23349">
    <property type="entry name" value="BASIC HELIX-LOOP-HELIX TRANSCRIPTION FACTOR, TWIST"/>
    <property type="match status" value="1"/>
</dbReference>
<dbReference type="GO" id="GO:0007399">
    <property type="term" value="P:nervous system development"/>
    <property type="evidence" value="ECO:0007669"/>
    <property type="project" value="UniProtKB-KW"/>
</dbReference>
<keyword evidence="3" id="KW-0238">DNA-binding</keyword>
<keyword evidence="4" id="KW-0539">Nucleus</keyword>
<name>A0AAV1ZWQ5_9ARAC</name>
<dbReference type="InterPro" id="IPR036638">
    <property type="entry name" value="HLH_DNA-bd_sf"/>
</dbReference>
<keyword evidence="2" id="KW-0524">Neurogenesis</keyword>
<evidence type="ECO:0000259" key="6">
    <source>
        <dbReference type="PROSITE" id="PS50888"/>
    </source>
</evidence>
<feature type="region of interest" description="Disordered" evidence="5">
    <location>
        <begin position="66"/>
        <end position="126"/>
    </location>
</feature>
<dbReference type="GO" id="GO:0005634">
    <property type="term" value="C:nucleus"/>
    <property type="evidence" value="ECO:0007669"/>
    <property type="project" value="UniProtKB-SubCell"/>
</dbReference>
<dbReference type="EMBL" id="CAXIEN010000080">
    <property type="protein sequence ID" value="CAL1274831.1"/>
    <property type="molecule type" value="Genomic_DNA"/>
</dbReference>
<evidence type="ECO:0000313" key="7">
    <source>
        <dbReference type="EMBL" id="CAL1274831.1"/>
    </source>
</evidence>
<evidence type="ECO:0000256" key="4">
    <source>
        <dbReference type="ARBA" id="ARBA00023242"/>
    </source>
</evidence>